<gene>
    <name evidence="1" type="ORF">VNO77_14368</name>
</gene>
<sequence length="143" mass="16017">MVEAPNHLSQVTGLSIAYKESYLSSWDLRQKAMSRRQESSADYDATDLMGESNFLCRVSLPREQSTDNYPITQFMLSRCLPSDSCINFSIASLNCRVKSQCSFEEISRDVPFCLVFPTSPAQSSQKSIPIFNSLLLVVCNTPV</sequence>
<comment type="caution">
    <text evidence="1">The sequence shown here is derived from an EMBL/GenBank/DDBJ whole genome shotgun (WGS) entry which is preliminary data.</text>
</comment>
<proteinExistence type="predicted"/>
<evidence type="ECO:0000313" key="2">
    <source>
        <dbReference type="Proteomes" id="UP001367508"/>
    </source>
</evidence>
<dbReference type="Proteomes" id="UP001367508">
    <property type="component" value="Unassembled WGS sequence"/>
</dbReference>
<dbReference type="AlphaFoldDB" id="A0AAN9M3F7"/>
<accession>A0AAN9M3F7</accession>
<protein>
    <submittedName>
        <fullName evidence="1">Uncharacterized protein</fullName>
    </submittedName>
</protein>
<name>A0AAN9M3F7_CANGL</name>
<evidence type="ECO:0000313" key="1">
    <source>
        <dbReference type="EMBL" id="KAK7344588.1"/>
    </source>
</evidence>
<keyword evidence="2" id="KW-1185">Reference proteome</keyword>
<dbReference type="EMBL" id="JAYMYQ010000003">
    <property type="protein sequence ID" value="KAK7344588.1"/>
    <property type="molecule type" value="Genomic_DNA"/>
</dbReference>
<organism evidence="1 2">
    <name type="scientific">Canavalia gladiata</name>
    <name type="common">Sword bean</name>
    <name type="synonym">Dolichos gladiatus</name>
    <dbReference type="NCBI Taxonomy" id="3824"/>
    <lineage>
        <taxon>Eukaryota</taxon>
        <taxon>Viridiplantae</taxon>
        <taxon>Streptophyta</taxon>
        <taxon>Embryophyta</taxon>
        <taxon>Tracheophyta</taxon>
        <taxon>Spermatophyta</taxon>
        <taxon>Magnoliopsida</taxon>
        <taxon>eudicotyledons</taxon>
        <taxon>Gunneridae</taxon>
        <taxon>Pentapetalae</taxon>
        <taxon>rosids</taxon>
        <taxon>fabids</taxon>
        <taxon>Fabales</taxon>
        <taxon>Fabaceae</taxon>
        <taxon>Papilionoideae</taxon>
        <taxon>50 kb inversion clade</taxon>
        <taxon>NPAAA clade</taxon>
        <taxon>indigoferoid/millettioid clade</taxon>
        <taxon>Phaseoleae</taxon>
        <taxon>Canavalia</taxon>
    </lineage>
</organism>
<reference evidence="1 2" key="1">
    <citation type="submission" date="2024-01" db="EMBL/GenBank/DDBJ databases">
        <title>The genomes of 5 underutilized Papilionoideae crops provide insights into root nodulation and disease resistanc.</title>
        <authorList>
            <person name="Jiang F."/>
        </authorList>
    </citation>
    <scope>NUCLEOTIDE SEQUENCE [LARGE SCALE GENOMIC DNA]</scope>
    <source>
        <strain evidence="1">LVBAO_FW01</strain>
        <tissue evidence="1">Leaves</tissue>
    </source>
</reference>